<dbReference type="InterPro" id="IPR008907">
    <property type="entry name" value="TPP/p25"/>
</dbReference>
<evidence type="ECO:0000256" key="1">
    <source>
        <dbReference type="ARBA" id="ARBA00010994"/>
    </source>
</evidence>
<dbReference type="PANTHER" id="PTHR12932:SF9">
    <property type="entry name" value="TUBULIN POLYMERIZATION-PROMOTING PROTEIN HOMOLOG"/>
    <property type="match status" value="1"/>
</dbReference>
<dbReference type="GO" id="GO:0001578">
    <property type="term" value="P:microtubule bundle formation"/>
    <property type="evidence" value="ECO:0007669"/>
    <property type="project" value="TreeGrafter"/>
</dbReference>
<organism evidence="3 4">
    <name type="scientific">Pyrocoelia pectoralis</name>
    <dbReference type="NCBI Taxonomy" id="417401"/>
    <lineage>
        <taxon>Eukaryota</taxon>
        <taxon>Metazoa</taxon>
        <taxon>Ecdysozoa</taxon>
        <taxon>Arthropoda</taxon>
        <taxon>Hexapoda</taxon>
        <taxon>Insecta</taxon>
        <taxon>Pterygota</taxon>
        <taxon>Neoptera</taxon>
        <taxon>Endopterygota</taxon>
        <taxon>Coleoptera</taxon>
        <taxon>Polyphaga</taxon>
        <taxon>Elateriformia</taxon>
        <taxon>Elateroidea</taxon>
        <taxon>Lampyridae</taxon>
        <taxon>Lampyrinae</taxon>
        <taxon>Pyrocoelia</taxon>
    </lineage>
</organism>
<evidence type="ECO:0000313" key="3">
    <source>
        <dbReference type="EMBL" id="KAK5642658.1"/>
    </source>
</evidence>
<dbReference type="Gene3D" id="1.10.238.10">
    <property type="entry name" value="EF-hand"/>
    <property type="match status" value="1"/>
</dbReference>
<comment type="similarity">
    <text evidence="1">Belongs to the TPPP family.</text>
</comment>
<dbReference type="SUPFAM" id="SSF47473">
    <property type="entry name" value="EF-hand"/>
    <property type="match status" value="1"/>
</dbReference>
<evidence type="ECO:0000313" key="4">
    <source>
        <dbReference type="Proteomes" id="UP001329430"/>
    </source>
</evidence>
<dbReference type="GO" id="GO:0005874">
    <property type="term" value="C:microtubule"/>
    <property type="evidence" value="ECO:0007669"/>
    <property type="project" value="TreeGrafter"/>
</dbReference>
<dbReference type="Proteomes" id="UP001329430">
    <property type="component" value="Chromosome 6"/>
</dbReference>
<dbReference type="GO" id="GO:0015631">
    <property type="term" value="F:tubulin binding"/>
    <property type="evidence" value="ECO:0007669"/>
    <property type="project" value="InterPro"/>
</dbReference>
<accession>A0AAN7V9C4</accession>
<dbReference type="GO" id="GO:0032273">
    <property type="term" value="P:positive regulation of protein polymerization"/>
    <property type="evidence" value="ECO:0007669"/>
    <property type="project" value="TreeGrafter"/>
</dbReference>
<gene>
    <name evidence="3" type="ORF">RI129_008825</name>
</gene>
<dbReference type="Pfam" id="PF05517">
    <property type="entry name" value="p25-alpha"/>
    <property type="match status" value="1"/>
</dbReference>
<feature type="compositionally biased region" description="Basic and acidic residues" evidence="2">
    <location>
        <begin position="99"/>
        <end position="113"/>
    </location>
</feature>
<proteinExistence type="inferred from homology"/>
<dbReference type="AlphaFoldDB" id="A0AAN7V9C4"/>
<keyword evidence="4" id="KW-1185">Reference proteome</keyword>
<feature type="region of interest" description="Disordered" evidence="2">
    <location>
        <begin position="94"/>
        <end position="113"/>
    </location>
</feature>
<name>A0AAN7V9C4_9COLE</name>
<dbReference type="InterPro" id="IPR011992">
    <property type="entry name" value="EF-hand-dom_pair"/>
</dbReference>
<comment type="caution">
    <text evidence="3">The sequence shown here is derived from an EMBL/GenBank/DDBJ whole genome shotgun (WGS) entry which is preliminary data.</text>
</comment>
<evidence type="ECO:0000256" key="2">
    <source>
        <dbReference type="SAM" id="MobiDB-lite"/>
    </source>
</evidence>
<dbReference type="PANTHER" id="PTHR12932">
    <property type="entry name" value="P25 ALPHA-RELATED"/>
    <property type="match status" value="1"/>
</dbReference>
<dbReference type="EMBL" id="JAVRBK010000006">
    <property type="protein sequence ID" value="KAK5642658.1"/>
    <property type="molecule type" value="Genomic_DNA"/>
</dbReference>
<reference evidence="3 4" key="1">
    <citation type="journal article" date="2024" name="Insects">
        <title>An Improved Chromosome-Level Genome Assembly of the Firefly Pyrocoelia pectoralis.</title>
        <authorList>
            <person name="Fu X."/>
            <person name="Meyer-Rochow V.B."/>
            <person name="Ballantyne L."/>
            <person name="Zhu X."/>
        </authorList>
    </citation>
    <scope>NUCLEOTIDE SEQUENCE [LARGE SCALE GENOMIC DNA]</scope>
    <source>
        <strain evidence="3">XCY_ONT2</strain>
    </source>
</reference>
<dbReference type="GO" id="GO:0046785">
    <property type="term" value="P:microtubule polymerization"/>
    <property type="evidence" value="ECO:0007669"/>
    <property type="project" value="InterPro"/>
</dbReference>
<sequence>MALNTVLKQQFQHFSKYGAKGTDGSKITLTNTDYWLRQAKILDDKKVTFTDTGVLFNKSRSRTITFEQFLQFLEDLSALKNVDVINFHTQLTECGMPGDDEKEKEKEKKPRRR</sequence>
<protein>
    <submittedName>
        <fullName evidence="3">Uncharacterized protein</fullName>
    </submittedName>
</protein>